<evidence type="ECO:0000256" key="2">
    <source>
        <dbReference type="SAM" id="SignalP"/>
    </source>
</evidence>
<feature type="chain" id="PRO_5014443429" evidence="2">
    <location>
        <begin position="22"/>
        <end position="559"/>
    </location>
</feature>
<gene>
    <name evidence="3" type="ORF">C0187_03655</name>
</gene>
<evidence type="ECO:0000256" key="1">
    <source>
        <dbReference type="SAM" id="Coils"/>
    </source>
</evidence>
<reference evidence="3 4" key="1">
    <citation type="submission" date="2018-01" db="EMBL/GenBank/DDBJ databases">
        <title>Metagenomic assembled genomes from two thermal pools in the Uzon Caldera, Kamchatka, Russia.</title>
        <authorList>
            <person name="Wilkins L."/>
            <person name="Ettinger C."/>
        </authorList>
    </citation>
    <scope>NUCLEOTIDE SEQUENCE [LARGE SCALE GENOMIC DNA]</scope>
    <source>
        <strain evidence="3">ZAV-05</strain>
    </source>
</reference>
<evidence type="ECO:0000313" key="4">
    <source>
        <dbReference type="Proteomes" id="UP000242881"/>
    </source>
</evidence>
<dbReference type="Pfam" id="PF11853">
    <property type="entry name" value="DUF3373"/>
    <property type="match status" value="1"/>
</dbReference>
<feature type="signal peptide" evidence="2">
    <location>
        <begin position="1"/>
        <end position="21"/>
    </location>
</feature>
<accession>A0A2J6WML5</accession>
<proteinExistence type="predicted"/>
<sequence>MKKLIALMAAGLLCGVTFASAQEVDLVALKSQIADLQSKVDAMSKEMNKMQQHTVTDKVSLGVEFMTRVDSMQFNDVRGLNDELQGKLRNMMNDIANGAMYNFAPGSVNNTYATMSNGMGGYIPATMQNYQTMFQGQGFFNPTKVKKYDTNNDFFMTNRLRVRMSSKVNENISFTGRLVMYKAFGESISEHFFNGTMGSMNMDMNSGQVPGDDSIHVERAYFVYSNNIGPVPYHFSLGRRPAAYGAGMENHENAVLGGSPLGSIIQMNFDGASLGFDLEDVTGIPGLNFKVCYGQGFEGQYGTYNSLNSTADVNDVHFYGFILKAFDNDQYKLWYNYAYGAGITDGFVGTSVFPFFVRSGGYDNSSNPTYVMVPNFGGYISRIEPTSKVGDIELHSIMAQGKTFGFDWFAAYSLSKTHPDGSSANPMYKFMGQDKLLDGKSRTGQSIWVGVMTPELPYTKGKLGVEYNWGSKYWLPFMATTDAAKLATRGQVYEAYYHQPIVGDNFFATLGVMYTDYKYTGSGSPMGAPMKIEDVIPYNVMMPVVDKVTDFYLKMTYRY</sequence>
<dbReference type="Proteomes" id="UP000242881">
    <property type="component" value="Unassembled WGS sequence"/>
</dbReference>
<keyword evidence="2" id="KW-0732">Signal</keyword>
<protein>
    <submittedName>
        <fullName evidence="3">DUF3373 domain-containing protein</fullName>
    </submittedName>
</protein>
<dbReference type="AlphaFoldDB" id="A0A2J6WML5"/>
<feature type="coiled-coil region" evidence="1">
    <location>
        <begin position="19"/>
        <end position="53"/>
    </location>
</feature>
<evidence type="ECO:0000313" key="3">
    <source>
        <dbReference type="EMBL" id="PMP71605.1"/>
    </source>
</evidence>
<organism evidence="3 4">
    <name type="scientific">Calditerrivibrio nitroreducens</name>
    <dbReference type="NCBI Taxonomy" id="477976"/>
    <lineage>
        <taxon>Bacteria</taxon>
        <taxon>Pseudomonadati</taxon>
        <taxon>Deferribacterota</taxon>
        <taxon>Deferribacteres</taxon>
        <taxon>Deferribacterales</taxon>
        <taxon>Calditerrivibrionaceae</taxon>
    </lineage>
</organism>
<dbReference type="InterPro" id="IPR021803">
    <property type="entry name" value="DUF3373"/>
</dbReference>
<name>A0A2J6WML5_9BACT</name>
<comment type="caution">
    <text evidence="3">The sequence shown here is derived from an EMBL/GenBank/DDBJ whole genome shotgun (WGS) entry which is preliminary data.</text>
</comment>
<dbReference type="EMBL" id="PNIN01000038">
    <property type="protein sequence ID" value="PMP71605.1"/>
    <property type="molecule type" value="Genomic_DNA"/>
</dbReference>
<keyword evidence="1" id="KW-0175">Coiled coil</keyword>